<evidence type="ECO:0000256" key="2">
    <source>
        <dbReference type="ARBA" id="ARBA00022833"/>
    </source>
</evidence>
<reference evidence="6 7" key="1">
    <citation type="submission" date="2017-03" db="EMBL/GenBank/DDBJ databases">
        <authorList>
            <person name="Afonso C.L."/>
            <person name="Miller P.J."/>
            <person name="Scott M.A."/>
            <person name="Spackman E."/>
            <person name="Goraichik I."/>
            <person name="Dimitrov K.M."/>
            <person name="Suarez D.L."/>
            <person name="Swayne D.E."/>
        </authorList>
    </citation>
    <scope>NUCLEOTIDE SEQUENCE [LARGE SCALE GENOMIC DNA]</scope>
    <source>
        <strain evidence="6">PRJEB14757</strain>
    </source>
</reference>
<evidence type="ECO:0000313" key="7">
    <source>
        <dbReference type="Proteomes" id="UP000191931"/>
    </source>
</evidence>
<dbReference type="GO" id="GO:0051082">
    <property type="term" value="F:unfolded protein binding"/>
    <property type="evidence" value="ECO:0007669"/>
    <property type="project" value="InterPro"/>
</dbReference>
<dbReference type="PANTHER" id="PTHR30111:SF1">
    <property type="entry name" value="33 KDA CHAPERONIN"/>
    <property type="match status" value="1"/>
</dbReference>
<sequence>MIKKDIYEGDLKARLKASSQDRLFRFIFADGMMRGAVVKATQMVNEMRANHELGIPETLLLGQAYIAGSLLTFNLKGKDRIALQIDSSGPAKGLDVEANVFGEVRGYLKNSTFSREISDKQTTISSIIGAGFLTVTKYLEDSKTPYSGKTVLEYGNLAEDLANYFVQSEQTPTAFSLSVHFDSEGNVDGAGGIVLQAMPGANEDVIEQSEKILCNISPGELFAKGMEPDHIILEHFEPMMPLLLGNHRVEFFCRCSKKAMQDYILRLPENDLEDIAANGPFPLEIRCHNCNSVYLFEKVDIRKMIPL</sequence>
<evidence type="ECO:0000256" key="1">
    <source>
        <dbReference type="ARBA" id="ARBA00022490"/>
    </source>
</evidence>
<dbReference type="GO" id="GO:0044183">
    <property type="term" value="F:protein folding chaperone"/>
    <property type="evidence" value="ECO:0007669"/>
    <property type="project" value="TreeGrafter"/>
</dbReference>
<dbReference type="EMBL" id="FWEV01000278">
    <property type="protein sequence ID" value="SLM31580.1"/>
    <property type="molecule type" value="Genomic_DNA"/>
</dbReference>
<dbReference type="InterPro" id="IPR000397">
    <property type="entry name" value="Heat_shock_Hsp33"/>
</dbReference>
<name>A0A1W1HGJ0_9BACT</name>
<dbReference type="SUPFAM" id="SSF64397">
    <property type="entry name" value="Hsp33 domain"/>
    <property type="match status" value="1"/>
</dbReference>
<keyword evidence="4" id="KW-0143">Chaperone</keyword>
<dbReference type="GO" id="GO:0042026">
    <property type="term" value="P:protein refolding"/>
    <property type="evidence" value="ECO:0007669"/>
    <property type="project" value="TreeGrafter"/>
</dbReference>
<evidence type="ECO:0000256" key="3">
    <source>
        <dbReference type="ARBA" id="ARBA00023157"/>
    </source>
</evidence>
<dbReference type="PANTHER" id="PTHR30111">
    <property type="entry name" value="33 KDA CHAPERONIN"/>
    <property type="match status" value="1"/>
</dbReference>
<keyword evidence="1" id="KW-0963">Cytoplasm</keyword>
<dbReference type="AlphaFoldDB" id="A0A1W1HGJ0"/>
<evidence type="ECO:0000313" key="6">
    <source>
        <dbReference type="EMBL" id="SLM31580.1"/>
    </source>
</evidence>
<evidence type="ECO:0000256" key="5">
    <source>
        <dbReference type="ARBA" id="ARBA00023284"/>
    </source>
</evidence>
<dbReference type="STRING" id="1246637.MTBBW1_370004"/>
<dbReference type="CDD" id="cd00498">
    <property type="entry name" value="Hsp33"/>
    <property type="match status" value="1"/>
</dbReference>
<protein>
    <submittedName>
        <fullName evidence="6">HslO</fullName>
    </submittedName>
</protein>
<dbReference type="PIRSF" id="PIRSF005261">
    <property type="entry name" value="Heat_shock_Hsp33"/>
    <property type="match status" value="1"/>
</dbReference>
<keyword evidence="7" id="KW-1185">Reference proteome</keyword>
<accession>A0A1W1HGJ0</accession>
<dbReference type="SUPFAM" id="SSF118352">
    <property type="entry name" value="HSP33 redox switch-like"/>
    <property type="match status" value="1"/>
</dbReference>
<keyword evidence="5" id="KW-0676">Redox-active center</keyword>
<dbReference type="GO" id="GO:0005737">
    <property type="term" value="C:cytoplasm"/>
    <property type="evidence" value="ECO:0007669"/>
    <property type="project" value="InterPro"/>
</dbReference>
<evidence type="ECO:0000256" key="4">
    <source>
        <dbReference type="ARBA" id="ARBA00023186"/>
    </source>
</evidence>
<gene>
    <name evidence="6" type="primary">hslO</name>
    <name evidence="6" type="ORF">MTBBW1_370004</name>
</gene>
<dbReference type="Pfam" id="PF01430">
    <property type="entry name" value="HSP33"/>
    <property type="match status" value="1"/>
</dbReference>
<dbReference type="OrthoDB" id="9793753at2"/>
<proteinExistence type="predicted"/>
<keyword evidence="3" id="KW-1015">Disulfide bond</keyword>
<organism evidence="6 7">
    <name type="scientific">Desulfamplus magnetovallimortis</name>
    <dbReference type="NCBI Taxonomy" id="1246637"/>
    <lineage>
        <taxon>Bacteria</taxon>
        <taxon>Pseudomonadati</taxon>
        <taxon>Thermodesulfobacteriota</taxon>
        <taxon>Desulfobacteria</taxon>
        <taxon>Desulfobacterales</taxon>
        <taxon>Desulfobacteraceae</taxon>
        <taxon>Desulfamplus</taxon>
    </lineage>
</organism>
<dbReference type="RefSeq" id="WP_080800454.1">
    <property type="nucleotide sequence ID" value="NZ_LT828541.1"/>
</dbReference>
<dbReference type="Gene3D" id="3.55.30.10">
    <property type="entry name" value="Hsp33 domain"/>
    <property type="match status" value="1"/>
</dbReference>
<dbReference type="InterPro" id="IPR016154">
    <property type="entry name" value="Heat_shock_Hsp33_C"/>
</dbReference>
<dbReference type="InterPro" id="IPR016153">
    <property type="entry name" value="Heat_shock_Hsp33_N"/>
</dbReference>
<keyword evidence="2" id="KW-0862">Zinc</keyword>
<dbReference type="Proteomes" id="UP000191931">
    <property type="component" value="Unassembled WGS sequence"/>
</dbReference>
<dbReference type="Gene3D" id="3.90.1280.10">
    <property type="entry name" value="HSP33 redox switch-like"/>
    <property type="match status" value="1"/>
</dbReference>